<dbReference type="InterPro" id="IPR029052">
    <property type="entry name" value="Metallo-depent_PP-like"/>
</dbReference>
<keyword evidence="5" id="KW-0464">Manganese</keyword>
<feature type="compositionally biased region" description="Basic and acidic residues" evidence="11">
    <location>
        <begin position="84"/>
        <end position="97"/>
    </location>
</feature>
<dbReference type="GO" id="GO:0046872">
    <property type="term" value="F:metal ion binding"/>
    <property type="evidence" value="ECO:0007669"/>
    <property type="project" value="UniProtKB-KW"/>
</dbReference>
<sequence>MGRTIGQKGQGQLTLKARTIGQRDKMGRTIGQIDKRGKTVGQKSKGKDKFVRIVQEKEEEGEEEEDEDGREKVRIERTNKKRTNERIVRESTRREGGGRATTGGGERSPLRLPSAAVLPRRPILSFFSASAVHRLPIAKLSPLLSFQSRHFPSPAPFSRFTLALSPLPSTLSSRPPLSSLSPPFPLPSPSPCVSSACLPSPTLPFNSRMVTVTRRKSFACSSIDIDNVIGRLTNPTAQANVQWRHGVDVSESEVRALCMLSRDLLLSQPTMLELSAPLKIVGDIHGQFSDLLRLFHACGFPPKSNYLFLGDYVDRGPRSLETIILLLCYKLKYPVNFFLLRGNHEVASLNRIYGFYNECKTRMNIRVWKAFQDVFNCLPVAALINGKIFCCHGGLSPHLRTLEQLKRIQRPAEVQESGLLCDILWSDPDPKANGWAPNDRGVSYVFGVDVLQQFLSRMDLDIVVRGHQVVEDGYEFFGRRGLVTVFSAPNYCGEFDNAGAVMNVDRSLLCSFQILKPSYSPLRERKINVTVVGSDNGTNAKLSTDRPKRVRSNSPFRRA</sequence>
<dbReference type="InterPro" id="IPR050341">
    <property type="entry name" value="PP1_catalytic_subunit"/>
</dbReference>
<dbReference type="InterPro" id="IPR031675">
    <property type="entry name" value="STPPase_N"/>
</dbReference>
<evidence type="ECO:0000256" key="9">
    <source>
        <dbReference type="ARBA" id="ARBA00054219"/>
    </source>
</evidence>
<feature type="region of interest" description="Disordered" evidence="11">
    <location>
        <begin position="538"/>
        <end position="559"/>
    </location>
</feature>
<dbReference type="Pfam" id="PF00149">
    <property type="entry name" value="Metallophos"/>
    <property type="match status" value="1"/>
</dbReference>
<dbReference type="GO" id="GO:0031143">
    <property type="term" value="C:pseudopodium"/>
    <property type="evidence" value="ECO:0007669"/>
    <property type="project" value="UniProtKB-SubCell"/>
</dbReference>
<evidence type="ECO:0000256" key="8">
    <source>
        <dbReference type="ARBA" id="ARBA00048336"/>
    </source>
</evidence>
<protein>
    <recommendedName>
        <fullName evidence="10">Serine/threonine-protein phosphatase</fullName>
        <ecNumber evidence="10">3.1.3.16</ecNumber>
    </recommendedName>
</protein>
<dbReference type="Gene3D" id="3.60.21.10">
    <property type="match status" value="1"/>
</dbReference>
<dbReference type="GO" id="GO:0000785">
    <property type="term" value="C:chromatin"/>
    <property type="evidence" value="ECO:0007669"/>
    <property type="project" value="UniProtKB-ARBA"/>
</dbReference>
<evidence type="ECO:0000313" key="14">
    <source>
        <dbReference type="Proteomes" id="UP001620626"/>
    </source>
</evidence>
<dbReference type="EMBL" id="JBICBT010001409">
    <property type="protein sequence ID" value="KAL3068114.1"/>
    <property type="molecule type" value="Genomic_DNA"/>
</dbReference>
<name>A0ABD2HMX3_9BILA</name>
<evidence type="ECO:0000256" key="3">
    <source>
        <dbReference type="ARBA" id="ARBA00022801"/>
    </source>
</evidence>
<dbReference type="Pfam" id="PF16891">
    <property type="entry name" value="STPPase_N"/>
    <property type="match status" value="1"/>
</dbReference>
<keyword evidence="3 10" id="KW-0378">Hydrolase</keyword>
<evidence type="ECO:0000256" key="10">
    <source>
        <dbReference type="RuleBase" id="RU004273"/>
    </source>
</evidence>
<evidence type="ECO:0000256" key="5">
    <source>
        <dbReference type="ARBA" id="ARBA00023211"/>
    </source>
</evidence>
<comment type="function">
    <text evidence="9">Probable phosphatase which plays a redundant role with gsp-4 in spermatogenesis by regulating sister chromatid segregation during meiosis. In addition, involved in sperm motility by controlling the dynamic disassembly of major sperm proteins (MSP) in the spermatozoan pseudopodium.</text>
</comment>
<feature type="region of interest" description="Disordered" evidence="11">
    <location>
        <begin position="1"/>
        <end position="48"/>
    </location>
</feature>
<dbReference type="Proteomes" id="UP001620626">
    <property type="component" value="Unassembled WGS sequence"/>
</dbReference>
<dbReference type="PANTHER" id="PTHR11668:SF485">
    <property type="entry name" value="SERINE_THREONINE-PROTEIN PHOSPHATASE"/>
    <property type="match status" value="1"/>
</dbReference>
<keyword evidence="4" id="KW-0904">Protein phosphatase</keyword>
<evidence type="ECO:0000259" key="12">
    <source>
        <dbReference type="PROSITE" id="PS00125"/>
    </source>
</evidence>
<evidence type="ECO:0000256" key="4">
    <source>
        <dbReference type="ARBA" id="ARBA00022912"/>
    </source>
</evidence>
<comment type="similarity">
    <text evidence="1 10">Belongs to the PPP phosphatase family.</text>
</comment>
<dbReference type="InterPro" id="IPR006186">
    <property type="entry name" value="Ser/Thr-sp_prot-phosphatase"/>
</dbReference>
<accession>A0ABD2HMX3</accession>
<reference evidence="13 14" key="1">
    <citation type="submission" date="2024-10" db="EMBL/GenBank/DDBJ databases">
        <authorList>
            <person name="Kim D."/>
        </authorList>
    </citation>
    <scope>NUCLEOTIDE SEQUENCE [LARGE SCALE GENOMIC DNA]</scope>
    <source>
        <strain evidence="13">BH-2024</strain>
    </source>
</reference>
<keyword evidence="2" id="KW-0479">Metal-binding</keyword>
<dbReference type="GO" id="GO:0097723">
    <property type="term" value="P:amoeboid sperm motility"/>
    <property type="evidence" value="ECO:0007669"/>
    <property type="project" value="UniProtKB-ARBA"/>
</dbReference>
<dbReference type="GO" id="GO:0004722">
    <property type="term" value="F:protein serine/threonine phosphatase activity"/>
    <property type="evidence" value="ECO:0007669"/>
    <property type="project" value="UniProtKB-EC"/>
</dbReference>
<dbReference type="SMART" id="SM00156">
    <property type="entry name" value="PP2Ac"/>
    <property type="match status" value="1"/>
</dbReference>
<comment type="catalytic activity">
    <reaction evidence="8 10">
        <text>O-phospho-L-threonyl-[protein] + H2O = L-threonyl-[protein] + phosphate</text>
        <dbReference type="Rhea" id="RHEA:47004"/>
        <dbReference type="Rhea" id="RHEA-COMP:11060"/>
        <dbReference type="Rhea" id="RHEA-COMP:11605"/>
        <dbReference type="ChEBI" id="CHEBI:15377"/>
        <dbReference type="ChEBI" id="CHEBI:30013"/>
        <dbReference type="ChEBI" id="CHEBI:43474"/>
        <dbReference type="ChEBI" id="CHEBI:61977"/>
        <dbReference type="EC" id="3.1.3.16"/>
    </reaction>
</comment>
<evidence type="ECO:0000256" key="7">
    <source>
        <dbReference type="ARBA" id="ARBA00047761"/>
    </source>
</evidence>
<dbReference type="GO" id="GO:0007060">
    <property type="term" value="P:male meiosis chromosome segregation"/>
    <property type="evidence" value="ECO:0007669"/>
    <property type="project" value="UniProtKB-ARBA"/>
</dbReference>
<evidence type="ECO:0000313" key="13">
    <source>
        <dbReference type="EMBL" id="KAL3068114.1"/>
    </source>
</evidence>
<organism evidence="13 14">
    <name type="scientific">Heterodera trifolii</name>
    <dbReference type="NCBI Taxonomy" id="157864"/>
    <lineage>
        <taxon>Eukaryota</taxon>
        <taxon>Metazoa</taxon>
        <taxon>Ecdysozoa</taxon>
        <taxon>Nematoda</taxon>
        <taxon>Chromadorea</taxon>
        <taxon>Rhabditida</taxon>
        <taxon>Tylenchina</taxon>
        <taxon>Tylenchomorpha</taxon>
        <taxon>Tylenchoidea</taxon>
        <taxon>Heteroderidae</taxon>
        <taxon>Heteroderinae</taxon>
        <taxon>Heterodera</taxon>
    </lineage>
</organism>
<dbReference type="PROSITE" id="PS00125">
    <property type="entry name" value="SER_THR_PHOSPHATASE"/>
    <property type="match status" value="1"/>
</dbReference>
<keyword evidence="14" id="KW-1185">Reference proteome</keyword>
<dbReference type="PANTHER" id="PTHR11668">
    <property type="entry name" value="SERINE/THREONINE PROTEIN PHOSPHATASE"/>
    <property type="match status" value="1"/>
</dbReference>
<evidence type="ECO:0000256" key="6">
    <source>
        <dbReference type="ARBA" id="ARBA00037818"/>
    </source>
</evidence>
<dbReference type="SUPFAM" id="SSF56300">
    <property type="entry name" value="Metallo-dependent phosphatases"/>
    <property type="match status" value="1"/>
</dbReference>
<proteinExistence type="inferred from homology"/>
<evidence type="ECO:0000256" key="1">
    <source>
        <dbReference type="ARBA" id="ARBA00008294"/>
    </source>
</evidence>
<dbReference type="InterPro" id="IPR004843">
    <property type="entry name" value="Calcineurin-like_PHP"/>
</dbReference>
<dbReference type="PRINTS" id="PR00114">
    <property type="entry name" value="STPHPHTASE"/>
</dbReference>
<feature type="region of interest" description="Disordered" evidence="11">
    <location>
        <begin position="84"/>
        <end position="111"/>
    </location>
</feature>
<comment type="catalytic activity">
    <reaction evidence="7">
        <text>O-phospho-L-seryl-[protein] + H2O = L-seryl-[protein] + phosphate</text>
        <dbReference type="Rhea" id="RHEA:20629"/>
        <dbReference type="Rhea" id="RHEA-COMP:9863"/>
        <dbReference type="Rhea" id="RHEA-COMP:11604"/>
        <dbReference type="ChEBI" id="CHEBI:15377"/>
        <dbReference type="ChEBI" id="CHEBI:29999"/>
        <dbReference type="ChEBI" id="CHEBI:43474"/>
        <dbReference type="ChEBI" id="CHEBI:83421"/>
        <dbReference type="EC" id="3.1.3.16"/>
    </reaction>
</comment>
<dbReference type="EC" id="3.1.3.16" evidence="10"/>
<evidence type="ECO:0000256" key="11">
    <source>
        <dbReference type="SAM" id="MobiDB-lite"/>
    </source>
</evidence>
<gene>
    <name evidence="13" type="ORF">niasHT_038104</name>
</gene>
<comment type="subcellular location">
    <subcellularLocation>
        <location evidence="6">Cell projection</location>
        <location evidence="6">Pseudopodium</location>
    </subcellularLocation>
</comment>
<dbReference type="GO" id="GO:0031272">
    <property type="term" value="P:regulation of pseudopodium assembly"/>
    <property type="evidence" value="ECO:0007669"/>
    <property type="project" value="UniProtKB-ARBA"/>
</dbReference>
<feature type="compositionally biased region" description="Basic and acidic residues" evidence="11">
    <location>
        <begin position="21"/>
        <end position="37"/>
    </location>
</feature>
<dbReference type="AlphaFoldDB" id="A0ABD2HMX3"/>
<dbReference type="GO" id="GO:0018991">
    <property type="term" value="P:egg-laying behavior"/>
    <property type="evidence" value="ECO:0007669"/>
    <property type="project" value="UniProtKB-ARBA"/>
</dbReference>
<evidence type="ECO:0000256" key="2">
    <source>
        <dbReference type="ARBA" id="ARBA00022723"/>
    </source>
</evidence>
<comment type="caution">
    <text evidence="13">The sequence shown here is derived from an EMBL/GenBank/DDBJ whole genome shotgun (WGS) entry which is preliminary data.</text>
</comment>
<dbReference type="FunFam" id="3.60.21.10:FF:000026">
    <property type="entry name" value="Serine/threonine-protein phosphatase"/>
    <property type="match status" value="1"/>
</dbReference>
<feature type="domain" description="Serine/threonine specific protein phosphatases" evidence="12">
    <location>
        <begin position="340"/>
        <end position="345"/>
    </location>
</feature>